<feature type="transmembrane region" description="Helical" evidence="5">
    <location>
        <begin position="206"/>
        <end position="233"/>
    </location>
</feature>
<dbReference type="GO" id="GO:0016874">
    <property type="term" value="F:ligase activity"/>
    <property type="evidence" value="ECO:0007669"/>
    <property type="project" value="UniProtKB-KW"/>
</dbReference>
<keyword evidence="2 5" id="KW-0812">Transmembrane</keyword>
<keyword evidence="4 5" id="KW-0472">Membrane</keyword>
<reference evidence="7 8" key="1">
    <citation type="submission" date="2018-08" db="EMBL/GenBank/DDBJ databases">
        <authorList>
            <consortium name="Pathogen Informatics"/>
        </authorList>
    </citation>
    <scope>NUCLEOTIDE SEQUENCE [LARGE SCALE GENOMIC DNA]</scope>
    <source>
        <strain evidence="7 8">EuSCAPE_TR218</strain>
    </source>
</reference>
<evidence type="ECO:0000256" key="1">
    <source>
        <dbReference type="ARBA" id="ARBA00004141"/>
    </source>
</evidence>
<proteinExistence type="predicted"/>
<evidence type="ECO:0000313" key="7">
    <source>
        <dbReference type="EMBL" id="SXF91695.1"/>
    </source>
</evidence>
<dbReference type="Proteomes" id="UP000258928">
    <property type="component" value="Unassembled WGS sequence"/>
</dbReference>
<dbReference type="PANTHER" id="PTHR37422">
    <property type="entry name" value="TEICHURONIC ACID BIOSYNTHESIS PROTEIN TUAE"/>
    <property type="match status" value="1"/>
</dbReference>
<dbReference type="AlphaFoldDB" id="A0ABD7NZG3"/>
<evidence type="ECO:0000313" key="8">
    <source>
        <dbReference type="Proteomes" id="UP000258928"/>
    </source>
</evidence>
<feature type="transmembrane region" description="Helical" evidence="5">
    <location>
        <begin position="65"/>
        <end position="83"/>
    </location>
</feature>
<keyword evidence="3 5" id="KW-1133">Transmembrane helix</keyword>
<evidence type="ECO:0000256" key="2">
    <source>
        <dbReference type="ARBA" id="ARBA00022692"/>
    </source>
</evidence>
<dbReference type="EMBL" id="UKAS01000001">
    <property type="protein sequence ID" value="SXF91695.1"/>
    <property type="molecule type" value="Genomic_DNA"/>
</dbReference>
<gene>
    <name evidence="7" type="ORF">SAMEA3729809_00419</name>
</gene>
<feature type="transmembrane region" description="Helical" evidence="5">
    <location>
        <begin position="14"/>
        <end position="32"/>
    </location>
</feature>
<feature type="transmembrane region" description="Helical" evidence="5">
    <location>
        <begin position="245"/>
        <end position="264"/>
    </location>
</feature>
<accession>A0ABD7NZG3</accession>
<evidence type="ECO:0000259" key="6">
    <source>
        <dbReference type="Pfam" id="PF04932"/>
    </source>
</evidence>
<comment type="caution">
    <text evidence="7">The sequence shown here is derived from an EMBL/GenBank/DDBJ whole genome shotgun (WGS) entry which is preliminary data.</text>
</comment>
<feature type="transmembrane region" description="Helical" evidence="5">
    <location>
        <begin position="122"/>
        <end position="143"/>
    </location>
</feature>
<organism evidence="7 8">
    <name type="scientific">Klebsiella variicola</name>
    <dbReference type="NCBI Taxonomy" id="244366"/>
    <lineage>
        <taxon>Bacteria</taxon>
        <taxon>Pseudomonadati</taxon>
        <taxon>Pseudomonadota</taxon>
        <taxon>Gammaproteobacteria</taxon>
        <taxon>Enterobacterales</taxon>
        <taxon>Enterobacteriaceae</taxon>
        <taxon>Klebsiella/Raoultella group</taxon>
        <taxon>Klebsiella</taxon>
        <taxon>Klebsiella pneumoniae complex</taxon>
    </lineage>
</organism>
<comment type="subcellular location">
    <subcellularLocation>
        <location evidence="1">Membrane</location>
        <topology evidence="1">Multi-pass membrane protein</topology>
    </subcellularLocation>
</comment>
<sequence length="403" mass="45278">MVHKNITIYDIQKVVLITFLSICIILPTGSVFDINVKFIFLFLLVILSFFVDNGSGVIRCIKGMLIPVLFLVLFLLISEISSTKNNEALLQTKDILTFFFMTTIAYSFIRKNDNSEEFISKVIINNLVFLSALKILIFMYAQVTGISVTQIMSIISDIFNTKLMTLDSDDIAISRISFMSDYVLPIAIYILTKEIVNSRITLFKTITLILLVLSIILSLSRFLWVIGATSIALALMHEIKKSKSIFIVAIAVMLMLYALTLPSVQEAINFRFNSNDSDLSDLARQLQYNAIIDSIGKYPLLGQGLGYYLPTLIRSSAAKYSYELQIPALAMQVGLIGTLLFFSIIFSKLYKSALNLNLYDKCIYLILIILWLIGGFFNPVIISSSGGIAFLLLYVLPKRINNN</sequence>
<name>A0ABD7NZG3_KLEVA</name>
<feature type="domain" description="O-antigen ligase-related" evidence="6">
    <location>
        <begin position="207"/>
        <end position="342"/>
    </location>
</feature>
<dbReference type="GO" id="GO:0016020">
    <property type="term" value="C:membrane"/>
    <property type="evidence" value="ECO:0007669"/>
    <property type="project" value="UniProtKB-SubCell"/>
</dbReference>
<feature type="transmembrane region" description="Helical" evidence="5">
    <location>
        <begin position="95"/>
        <end position="110"/>
    </location>
</feature>
<evidence type="ECO:0000256" key="3">
    <source>
        <dbReference type="ARBA" id="ARBA00022989"/>
    </source>
</evidence>
<feature type="transmembrane region" description="Helical" evidence="5">
    <location>
        <begin position="38"/>
        <end position="58"/>
    </location>
</feature>
<dbReference type="RefSeq" id="WP_063816810.1">
    <property type="nucleotide sequence ID" value="NZ_JAAQPT010000016.1"/>
</dbReference>
<feature type="transmembrane region" description="Helical" evidence="5">
    <location>
        <begin position="362"/>
        <end position="395"/>
    </location>
</feature>
<dbReference type="PANTHER" id="PTHR37422:SF21">
    <property type="entry name" value="EXOQ-LIKE PROTEIN"/>
    <property type="match status" value="1"/>
</dbReference>
<evidence type="ECO:0000256" key="4">
    <source>
        <dbReference type="ARBA" id="ARBA00023136"/>
    </source>
</evidence>
<protein>
    <submittedName>
        <fullName evidence="7">Lipid A core - O-antigen ligase and related enzymes</fullName>
    </submittedName>
</protein>
<feature type="transmembrane region" description="Helical" evidence="5">
    <location>
        <begin position="329"/>
        <end position="350"/>
    </location>
</feature>
<dbReference type="InterPro" id="IPR007016">
    <property type="entry name" value="O-antigen_ligase-rel_domated"/>
</dbReference>
<dbReference type="InterPro" id="IPR051533">
    <property type="entry name" value="WaaL-like"/>
</dbReference>
<evidence type="ECO:0000256" key="5">
    <source>
        <dbReference type="SAM" id="Phobius"/>
    </source>
</evidence>
<dbReference type="Pfam" id="PF04932">
    <property type="entry name" value="Wzy_C"/>
    <property type="match status" value="1"/>
</dbReference>
<keyword evidence="7" id="KW-0436">Ligase</keyword>